<dbReference type="Gene3D" id="3.20.20.60">
    <property type="entry name" value="Phosphoenolpyruvate-binding domains"/>
    <property type="match status" value="1"/>
</dbReference>
<accession>A0A257LVP9</accession>
<dbReference type="EC" id="2.1.2.11" evidence="3"/>
<dbReference type="GO" id="GO:0015940">
    <property type="term" value="P:pantothenate biosynthetic process"/>
    <property type="evidence" value="ECO:0007669"/>
    <property type="project" value="UniProtKB-KW"/>
</dbReference>
<comment type="similarity">
    <text evidence="1">Belongs to the PanB family.</text>
</comment>
<dbReference type="Pfam" id="PF02548">
    <property type="entry name" value="Pantoate_transf"/>
    <property type="match status" value="1"/>
</dbReference>
<evidence type="ECO:0000256" key="3">
    <source>
        <dbReference type="ARBA" id="ARBA00012618"/>
    </source>
</evidence>
<dbReference type="EMBL" id="NMUJ01000003">
    <property type="protein sequence ID" value="OYV03569.1"/>
    <property type="molecule type" value="Genomic_DNA"/>
</dbReference>
<evidence type="ECO:0000313" key="6">
    <source>
        <dbReference type="EMBL" id="OYV03569.1"/>
    </source>
</evidence>
<keyword evidence="4" id="KW-0566">Pantothenate biosynthesis</keyword>
<organism evidence="6 7">
    <name type="scientific">candidate division WOR-3 bacterium 4484_18</name>
    <dbReference type="NCBI Taxonomy" id="2020626"/>
    <lineage>
        <taxon>Bacteria</taxon>
        <taxon>Bacteria division WOR-3</taxon>
    </lineage>
</organism>
<proteinExistence type="inferred from homology"/>
<keyword evidence="5" id="KW-0808">Transferase</keyword>
<dbReference type="PANTHER" id="PTHR20881">
    <property type="entry name" value="3-METHYL-2-OXOBUTANOATE HYDROXYMETHYLTRANSFERASE"/>
    <property type="match status" value="1"/>
</dbReference>
<dbReference type="InterPro" id="IPR003700">
    <property type="entry name" value="Pantoate_hydroxy_MeTrfase"/>
</dbReference>
<evidence type="ECO:0000256" key="4">
    <source>
        <dbReference type="ARBA" id="ARBA00022655"/>
    </source>
</evidence>
<name>A0A257LVP9_UNCW3</name>
<dbReference type="PANTHER" id="PTHR20881:SF0">
    <property type="entry name" value="3-METHYL-2-OXOBUTANOATE HYDROXYMETHYLTRANSFERASE"/>
    <property type="match status" value="1"/>
</dbReference>
<comment type="subunit">
    <text evidence="2">Homodecamer; pentamer of dimers.</text>
</comment>
<evidence type="ECO:0000313" key="7">
    <source>
        <dbReference type="Proteomes" id="UP000216312"/>
    </source>
</evidence>
<protein>
    <recommendedName>
        <fullName evidence="3">3-methyl-2-oxobutanoate hydroxymethyltransferase</fullName>
        <ecNumber evidence="3">2.1.2.11</ecNumber>
    </recommendedName>
</protein>
<dbReference type="AlphaFoldDB" id="A0A257LVP9"/>
<dbReference type="InterPro" id="IPR015813">
    <property type="entry name" value="Pyrv/PenolPyrv_kinase-like_dom"/>
</dbReference>
<dbReference type="Proteomes" id="UP000216312">
    <property type="component" value="Unassembled WGS sequence"/>
</dbReference>
<sequence length="162" mass="17962">MKKVTIPYLWELKRKGEKVVLLTAYDYMMAAIEDMLGVEVILVGDSYGTTLMGYSDTLPVTMEEMLVATRAVARAVKNAMLIVDMPFMSYQVSPEYAIRNAGRFMKIEGVDGVKLEGGVDMAPTVERLVKCGIPVMGHVGLLPQSIKQVGGYRRYIRAYTVA</sequence>
<dbReference type="GO" id="GO:0000287">
    <property type="term" value="F:magnesium ion binding"/>
    <property type="evidence" value="ECO:0007669"/>
    <property type="project" value="TreeGrafter"/>
</dbReference>
<evidence type="ECO:0000256" key="1">
    <source>
        <dbReference type="ARBA" id="ARBA00008676"/>
    </source>
</evidence>
<dbReference type="InterPro" id="IPR040442">
    <property type="entry name" value="Pyrv_kinase-like_dom_sf"/>
</dbReference>
<reference evidence="7" key="1">
    <citation type="submission" date="2017-07" db="EMBL/GenBank/DDBJ databases">
        <title>Novel pathways for hydrocarbon cycling and metabolic interdependencies in hydrothermal sediment communities.</title>
        <authorList>
            <person name="Dombrowski N."/>
            <person name="Seitz K."/>
            <person name="Teske A."/>
            <person name="Baker B."/>
        </authorList>
    </citation>
    <scope>NUCLEOTIDE SEQUENCE [LARGE SCALE GENOMIC DNA]</scope>
</reference>
<evidence type="ECO:0000256" key="5">
    <source>
        <dbReference type="ARBA" id="ARBA00022679"/>
    </source>
</evidence>
<gene>
    <name evidence="6" type="ORF">CGW93_00555</name>
</gene>
<evidence type="ECO:0000256" key="2">
    <source>
        <dbReference type="ARBA" id="ARBA00011424"/>
    </source>
</evidence>
<dbReference type="GO" id="GO:0003864">
    <property type="term" value="F:3-methyl-2-oxobutanoate hydroxymethyltransferase activity"/>
    <property type="evidence" value="ECO:0007669"/>
    <property type="project" value="UniProtKB-EC"/>
</dbReference>
<comment type="caution">
    <text evidence="6">The sequence shown here is derived from an EMBL/GenBank/DDBJ whole genome shotgun (WGS) entry which is preliminary data.</text>
</comment>
<dbReference type="SUPFAM" id="SSF51621">
    <property type="entry name" value="Phosphoenolpyruvate/pyruvate domain"/>
    <property type="match status" value="1"/>
</dbReference>